<keyword evidence="3" id="KW-1185">Reference proteome</keyword>
<feature type="compositionally biased region" description="Basic and acidic residues" evidence="1">
    <location>
        <begin position="24"/>
        <end position="39"/>
    </location>
</feature>
<sequence length="66" mass="7511">MKSPKKITKSEGPGKKAGTGPVKEQNHLTDPKESNRPILDDEDDFDIQLDDDIQDFDNFDDDEDDF</sequence>
<name>A0A1G9LXR4_9SPHI</name>
<feature type="region of interest" description="Disordered" evidence="1">
    <location>
        <begin position="1"/>
        <end position="40"/>
    </location>
</feature>
<proteinExistence type="predicted"/>
<evidence type="ECO:0000313" key="3">
    <source>
        <dbReference type="Proteomes" id="UP000199226"/>
    </source>
</evidence>
<organism evidence="2 3">
    <name type="scientific">Daejeonella rubra</name>
    <dbReference type="NCBI Taxonomy" id="990371"/>
    <lineage>
        <taxon>Bacteria</taxon>
        <taxon>Pseudomonadati</taxon>
        <taxon>Bacteroidota</taxon>
        <taxon>Sphingobacteriia</taxon>
        <taxon>Sphingobacteriales</taxon>
        <taxon>Sphingobacteriaceae</taxon>
        <taxon>Daejeonella</taxon>
    </lineage>
</organism>
<protein>
    <submittedName>
        <fullName evidence="2">Uncharacterized protein</fullName>
    </submittedName>
</protein>
<dbReference type="Proteomes" id="UP000199226">
    <property type="component" value="Unassembled WGS sequence"/>
</dbReference>
<evidence type="ECO:0000256" key="1">
    <source>
        <dbReference type="SAM" id="MobiDB-lite"/>
    </source>
</evidence>
<dbReference type="EMBL" id="FNHH01000001">
    <property type="protein sequence ID" value="SDL66531.1"/>
    <property type="molecule type" value="Genomic_DNA"/>
</dbReference>
<dbReference type="STRING" id="990371.SAMN05421813_101137"/>
<reference evidence="3" key="1">
    <citation type="submission" date="2016-10" db="EMBL/GenBank/DDBJ databases">
        <authorList>
            <person name="Varghese N."/>
            <person name="Submissions S."/>
        </authorList>
    </citation>
    <scope>NUCLEOTIDE SEQUENCE [LARGE SCALE GENOMIC DNA]</scope>
    <source>
        <strain evidence="3">DSM 24536</strain>
    </source>
</reference>
<accession>A0A1G9LXR4</accession>
<gene>
    <name evidence="2" type="ORF">SAMN05421813_101137</name>
</gene>
<evidence type="ECO:0000313" key="2">
    <source>
        <dbReference type="EMBL" id="SDL66531.1"/>
    </source>
</evidence>
<dbReference type="RefSeq" id="WP_090697706.1">
    <property type="nucleotide sequence ID" value="NZ_FNHH01000001.1"/>
</dbReference>
<dbReference type="AlphaFoldDB" id="A0A1G9LXR4"/>